<dbReference type="AlphaFoldDB" id="A0A918P0X0"/>
<dbReference type="SUPFAM" id="SSF51419">
    <property type="entry name" value="PLP-binding barrel"/>
    <property type="match status" value="1"/>
</dbReference>
<gene>
    <name evidence="6" type="ORF">GCM10011289_14250</name>
</gene>
<dbReference type="InterPro" id="IPR029066">
    <property type="entry name" value="PLP-binding_barrel"/>
</dbReference>
<dbReference type="PROSITE" id="PS01211">
    <property type="entry name" value="UPF0001"/>
    <property type="match status" value="1"/>
</dbReference>
<reference evidence="6" key="1">
    <citation type="journal article" date="2014" name="Int. J. Syst. Evol. Microbiol.">
        <title>Complete genome sequence of Corynebacterium casei LMG S-19264T (=DSM 44701T), isolated from a smear-ripened cheese.</title>
        <authorList>
            <consortium name="US DOE Joint Genome Institute (JGI-PGF)"/>
            <person name="Walter F."/>
            <person name="Albersmeier A."/>
            <person name="Kalinowski J."/>
            <person name="Ruckert C."/>
        </authorList>
    </citation>
    <scope>NUCLEOTIDE SEQUENCE</scope>
    <source>
        <strain evidence="6">KCTC 32182</strain>
    </source>
</reference>
<comment type="cofactor">
    <cofactor evidence="3">
        <name>pyridoxal 5'-phosphate</name>
        <dbReference type="ChEBI" id="CHEBI:597326"/>
    </cofactor>
</comment>
<evidence type="ECO:0000313" key="7">
    <source>
        <dbReference type="Proteomes" id="UP000645257"/>
    </source>
</evidence>
<keyword evidence="1 2" id="KW-0663">Pyridoxal phosphate</keyword>
<name>A0A918P0X0_9NEIS</name>
<protein>
    <recommendedName>
        <fullName evidence="2">Pyridoxal phosphate homeostasis protein</fullName>
        <shortName evidence="2">PLP homeostasis protein</shortName>
    </recommendedName>
</protein>
<dbReference type="CDD" id="cd06824">
    <property type="entry name" value="PLPDE_III_Yggs_like"/>
    <property type="match status" value="1"/>
</dbReference>
<accession>A0A918P0X0</accession>
<feature type="modified residue" description="N6-(pyridoxal phosphate)lysine" evidence="2 3">
    <location>
        <position position="37"/>
    </location>
</feature>
<evidence type="ECO:0000256" key="4">
    <source>
        <dbReference type="RuleBase" id="RU004514"/>
    </source>
</evidence>
<dbReference type="PIRSF" id="PIRSF004848">
    <property type="entry name" value="YBL036c_PLPDEIII"/>
    <property type="match status" value="1"/>
</dbReference>
<evidence type="ECO:0000256" key="2">
    <source>
        <dbReference type="HAMAP-Rule" id="MF_02087"/>
    </source>
</evidence>
<dbReference type="Pfam" id="PF01168">
    <property type="entry name" value="Ala_racemase_N"/>
    <property type="match status" value="1"/>
</dbReference>
<evidence type="ECO:0000259" key="5">
    <source>
        <dbReference type="Pfam" id="PF01168"/>
    </source>
</evidence>
<evidence type="ECO:0000256" key="1">
    <source>
        <dbReference type="ARBA" id="ARBA00022898"/>
    </source>
</evidence>
<feature type="domain" description="Alanine racemase N-terminal" evidence="5">
    <location>
        <begin position="29"/>
        <end position="227"/>
    </location>
</feature>
<dbReference type="PANTHER" id="PTHR10146">
    <property type="entry name" value="PROLINE SYNTHETASE CO-TRANSCRIBED BACTERIAL HOMOLOG PROTEIN"/>
    <property type="match status" value="1"/>
</dbReference>
<comment type="function">
    <text evidence="2">Pyridoxal 5'-phosphate (PLP)-binding protein, which is involved in PLP homeostasis.</text>
</comment>
<dbReference type="Gene3D" id="3.20.20.10">
    <property type="entry name" value="Alanine racemase"/>
    <property type="match status" value="1"/>
</dbReference>
<dbReference type="EMBL" id="BMYX01000006">
    <property type="protein sequence ID" value="GGY12281.1"/>
    <property type="molecule type" value="Genomic_DNA"/>
</dbReference>
<keyword evidence="7" id="KW-1185">Reference proteome</keyword>
<reference evidence="6" key="2">
    <citation type="submission" date="2020-09" db="EMBL/GenBank/DDBJ databases">
        <authorList>
            <person name="Sun Q."/>
            <person name="Kim S."/>
        </authorList>
    </citation>
    <scope>NUCLEOTIDE SEQUENCE</scope>
    <source>
        <strain evidence="6">KCTC 32182</strain>
    </source>
</reference>
<evidence type="ECO:0000313" key="6">
    <source>
        <dbReference type="EMBL" id="GGY12281.1"/>
    </source>
</evidence>
<dbReference type="HAMAP" id="MF_02087">
    <property type="entry name" value="PLP_homeostasis"/>
    <property type="match status" value="1"/>
</dbReference>
<comment type="similarity">
    <text evidence="2 4">Belongs to the pyridoxal phosphate-binding protein YggS/PROSC family.</text>
</comment>
<evidence type="ECO:0000256" key="3">
    <source>
        <dbReference type="PIRSR" id="PIRSR004848-1"/>
    </source>
</evidence>
<dbReference type="PANTHER" id="PTHR10146:SF14">
    <property type="entry name" value="PYRIDOXAL PHOSPHATE HOMEOSTASIS PROTEIN"/>
    <property type="match status" value="1"/>
</dbReference>
<dbReference type="RefSeq" id="WP_189532731.1">
    <property type="nucleotide sequence ID" value="NZ_BMYX01000006.1"/>
</dbReference>
<dbReference type="NCBIfam" id="TIGR00044">
    <property type="entry name" value="YggS family pyridoxal phosphate-dependent enzyme"/>
    <property type="match status" value="1"/>
</dbReference>
<organism evidence="6 7">
    <name type="scientific">Paludibacterium paludis</name>
    <dbReference type="NCBI Taxonomy" id="1225769"/>
    <lineage>
        <taxon>Bacteria</taxon>
        <taxon>Pseudomonadati</taxon>
        <taxon>Pseudomonadota</taxon>
        <taxon>Betaproteobacteria</taxon>
        <taxon>Neisseriales</taxon>
        <taxon>Chromobacteriaceae</taxon>
        <taxon>Paludibacterium</taxon>
    </lineage>
</organism>
<dbReference type="InterPro" id="IPR001608">
    <property type="entry name" value="Ala_racemase_N"/>
</dbReference>
<dbReference type="GO" id="GO:0030170">
    <property type="term" value="F:pyridoxal phosphate binding"/>
    <property type="evidence" value="ECO:0007669"/>
    <property type="project" value="UniProtKB-UniRule"/>
</dbReference>
<proteinExistence type="inferred from homology"/>
<dbReference type="FunFam" id="3.20.20.10:FF:000018">
    <property type="entry name" value="Pyridoxal phosphate homeostasis protein"/>
    <property type="match status" value="1"/>
</dbReference>
<dbReference type="InterPro" id="IPR011078">
    <property type="entry name" value="PyrdxlP_homeostasis"/>
</dbReference>
<dbReference type="Proteomes" id="UP000645257">
    <property type="component" value="Unassembled WGS sequence"/>
</dbReference>
<sequence length="231" mass="24936">MLETIAQALGDVRQGVARAEEDAGRPAGSVALVAVSKTFGADAVRAAYAAGQRAFGENYVQELVSKTEELVDLDIQWHFIGPLQSNKTRAVAERAHWVHSVERDKIAERLSAQRPDTLPPLNVLLQVNVSGEESKSGCRPDEVEALARKVAALPRLVLRGLMCIPEPSADEAVLLARFGLLAQLRDRLAAQGFELDTLSMGMSSDMALAIRAGATHVRVGTAIFGSRSYRH</sequence>
<comment type="caution">
    <text evidence="6">The sequence shown here is derived from an EMBL/GenBank/DDBJ whole genome shotgun (WGS) entry which is preliminary data.</text>
</comment>